<keyword evidence="2 9" id="KW-0813">Transport</keyword>
<dbReference type="GO" id="GO:0043953">
    <property type="term" value="P:protein transport by the Tat complex"/>
    <property type="evidence" value="ECO:0007669"/>
    <property type="project" value="UniProtKB-UniRule"/>
</dbReference>
<proteinExistence type="inferred from homology"/>
<evidence type="ECO:0000313" key="12">
    <source>
        <dbReference type="Proteomes" id="UP000179221"/>
    </source>
</evidence>
<dbReference type="InterPro" id="IPR006312">
    <property type="entry name" value="TatA/E"/>
</dbReference>
<gene>
    <name evidence="9" type="primary">tatA</name>
    <name evidence="11" type="ORF">A2628_03800</name>
</gene>
<feature type="coiled-coil region" evidence="10">
    <location>
        <begin position="29"/>
        <end position="56"/>
    </location>
</feature>
<evidence type="ECO:0000256" key="6">
    <source>
        <dbReference type="ARBA" id="ARBA00022989"/>
    </source>
</evidence>
<sequence length="64" mass="7107">MFSSLRNIGLPEILIIAAVLVLLFGGKKIRELSRGLGESTKELKNIKKEIKGETEEEKVAHTTE</sequence>
<keyword evidence="6 9" id="KW-1133">Transmembrane helix</keyword>
<keyword evidence="3 9" id="KW-1003">Cell membrane</keyword>
<comment type="function">
    <text evidence="9">Part of the twin-arginine translocation (Tat) system that transports large folded proteins containing a characteristic twin-arginine motif in their signal peptide across membranes. TatA could form the protein-conducting channel of the Tat system.</text>
</comment>
<feature type="transmembrane region" description="Helical" evidence="9">
    <location>
        <begin position="6"/>
        <end position="25"/>
    </location>
</feature>
<evidence type="ECO:0000256" key="1">
    <source>
        <dbReference type="ARBA" id="ARBA00004162"/>
    </source>
</evidence>
<dbReference type="GO" id="GO:0008320">
    <property type="term" value="F:protein transmembrane transporter activity"/>
    <property type="evidence" value="ECO:0007669"/>
    <property type="project" value="UniProtKB-UniRule"/>
</dbReference>
<dbReference type="InterPro" id="IPR003369">
    <property type="entry name" value="TatA/B/E"/>
</dbReference>
<comment type="similarity">
    <text evidence="9">Belongs to the TatA/E family.</text>
</comment>
<dbReference type="Proteomes" id="UP000179221">
    <property type="component" value="Unassembled WGS sequence"/>
</dbReference>
<dbReference type="Pfam" id="PF02416">
    <property type="entry name" value="TatA_B_E"/>
    <property type="match status" value="1"/>
</dbReference>
<name>A0A1F7YHF3_9BACT</name>
<reference evidence="11 12" key="1">
    <citation type="journal article" date="2016" name="Nat. Commun.">
        <title>Thousands of microbial genomes shed light on interconnected biogeochemical processes in an aquifer system.</title>
        <authorList>
            <person name="Anantharaman K."/>
            <person name="Brown C.T."/>
            <person name="Hug L.A."/>
            <person name="Sharon I."/>
            <person name="Castelle C.J."/>
            <person name="Probst A.J."/>
            <person name="Thomas B.C."/>
            <person name="Singh A."/>
            <person name="Wilkins M.J."/>
            <person name="Karaoz U."/>
            <person name="Brodie E.L."/>
            <person name="Williams K.H."/>
            <person name="Hubbard S.S."/>
            <person name="Banfield J.F."/>
        </authorList>
    </citation>
    <scope>NUCLEOTIDE SEQUENCE [LARGE SCALE GENOMIC DNA]</scope>
</reference>
<accession>A0A1F7YHF3</accession>
<keyword evidence="5 9" id="KW-0653">Protein transport</keyword>
<comment type="subcellular location">
    <subcellularLocation>
        <location evidence="1 9">Cell membrane</location>
        <topology evidence="1 9">Single-pass membrane protein</topology>
    </subcellularLocation>
</comment>
<keyword evidence="8 9" id="KW-0472">Membrane</keyword>
<comment type="subunit">
    <text evidence="9">Forms a complex with TatC.</text>
</comment>
<dbReference type="PANTHER" id="PTHR42982:SF1">
    <property type="entry name" value="SEC-INDEPENDENT PROTEIN TRANSLOCASE PROTEIN TATA"/>
    <property type="match status" value="1"/>
</dbReference>
<evidence type="ECO:0000256" key="5">
    <source>
        <dbReference type="ARBA" id="ARBA00022927"/>
    </source>
</evidence>
<evidence type="ECO:0000256" key="3">
    <source>
        <dbReference type="ARBA" id="ARBA00022475"/>
    </source>
</evidence>
<evidence type="ECO:0000256" key="2">
    <source>
        <dbReference type="ARBA" id="ARBA00022448"/>
    </source>
</evidence>
<dbReference type="HAMAP" id="MF_00236">
    <property type="entry name" value="TatA_E"/>
    <property type="match status" value="1"/>
</dbReference>
<dbReference type="Gene3D" id="1.20.5.3310">
    <property type="match status" value="1"/>
</dbReference>
<evidence type="ECO:0000256" key="4">
    <source>
        <dbReference type="ARBA" id="ARBA00022692"/>
    </source>
</evidence>
<keyword evidence="10" id="KW-0175">Coiled coil</keyword>
<evidence type="ECO:0000313" key="11">
    <source>
        <dbReference type="EMBL" id="OGM26299.1"/>
    </source>
</evidence>
<keyword evidence="4 9" id="KW-0812">Transmembrane</keyword>
<evidence type="ECO:0000256" key="10">
    <source>
        <dbReference type="SAM" id="Coils"/>
    </source>
</evidence>
<dbReference type="EMBL" id="MGGL01000014">
    <property type="protein sequence ID" value="OGM26299.1"/>
    <property type="molecule type" value="Genomic_DNA"/>
</dbReference>
<evidence type="ECO:0000256" key="9">
    <source>
        <dbReference type="HAMAP-Rule" id="MF_00236"/>
    </source>
</evidence>
<evidence type="ECO:0000256" key="7">
    <source>
        <dbReference type="ARBA" id="ARBA00023010"/>
    </source>
</evidence>
<keyword evidence="7 9" id="KW-0811">Translocation</keyword>
<evidence type="ECO:0000256" key="8">
    <source>
        <dbReference type="ARBA" id="ARBA00023136"/>
    </source>
</evidence>
<protein>
    <recommendedName>
        <fullName evidence="9">Sec-independent protein translocase protein TatA</fullName>
    </recommendedName>
</protein>
<organism evidence="11 12">
    <name type="scientific">Candidatus Woesebacteria bacterium RIFCSPHIGHO2_01_FULL_40_22</name>
    <dbReference type="NCBI Taxonomy" id="1802499"/>
    <lineage>
        <taxon>Bacteria</taxon>
        <taxon>Candidatus Woeseibacteriota</taxon>
    </lineage>
</organism>
<comment type="caution">
    <text evidence="11">The sequence shown here is derived from an EMBL/GenBank/DDBJ whole genome shotgun (WGS) entry which is preliminary data.</text>
</comment>
<dbReference type="GO" id="GO:0033281">
    <property type="term" value="C:TAT protein transport complex"/>
    <property type="evidence" value="ECO:0007669"/>
    <property type="project" value="UniProtKB-UniRule"/>
</dbReference>
<dbReference type="AlphaFoldDB" id="A0A1F7YHF3"/>
<dbReference type="PANTHER" id="PTHR42982">
    <property type="entry name" value="SEC-INDEPENDENT PROTEIN TRANSLOCASE PROTEIN TATA"/>
    <property type="match status" value="1"/>
</dbReference>